<dbReference type="InterPro" id="IPR011990">
    <property type="entry name" value="TPR-like_helical_dom_sf"/>
</dbReference>
<evidence type="ECO:0000256" key="2">
    <source>
        <dbReference type="ARBA" id="ARBA00022803"/>
    </source>
</evidence>
<evidence type="ECO:0000313" key="4">
    <source>
        <dbReference type="EMBL" id="GHB32630.1"/>
    </source>
</evidence>
<feature type="signal peptide" evidence="3">
    <location>
        <begin position="1"/>
        <end position="33"/>
    </location>
</feature>
<gene>
    <name evidence="4" type="ORF">GCM10009038_34400</name>
</gene>
<dbReference type="Gene3D" id="1.25.40.10">
    <property type="entry name" value="Tetratricopeptide repeat domain"/>
    <property type="match status" value="2"/>
</dbReference>
<name>A0ABQ3ED75_9GAMM</name>
<evidence type="ECO:0008006" key="6">
    <source>
        <dbReference type="Google" id="ProtNLM"/>
    </source>
</evidence>
<accession>A0ABQ3ED75</accession>
<dbReference type="InterPro" id="IPR019734">
    <property type="entry name" value="TPR_rpt"/>
</dbReference>
<dbReference type="RefSeq" id="WP_189445961.1">
    <property type="nucleotide sequence ID" value="NZ_BMZI01000008.1"/>
</dbReference>
<organism evidence="4 5">
    <name type="scientific">Salinicola rhizosphaerae</name>
    <dbReference type="NCBI Taxonomy" id="1443141"/>
    <lineage>
        <taxon>Bacteria</taxon>
        <taxon>Pseudomonadati</taxon>
        <taxon>Pseudomonadota</taxon>
        <taxon>Gammaproteobacteria</taxon>
        <taxon>Oceanospirillales</taxon>
        <taxon>Halomonadaceae</taxon>
        <taxon>Salinicola</taxon>
    </lineage>
</organism>
<evidence type="ECO:0000256" key="1">
    <source>
        <dbReference type="ARBA" id="ARBA00022737"/>
    </source>
</evidence>
<proteinExistence type="predicted"/>
<keyword evidence="5" id="KW-1185">Reference proteome</keyword>
<dbReference type="EMBL" id="BMZI01000008">
    <property type="protein sequence ID" value="GHB32630.1"/>
    <property type="molecule type" value="Genomic_DNA"/>
</dbReference>
<dbReference type="SUPFAM" id="SSF48452">
    <property type="entry name" value="TPR-like"/>
    <property type="match status" value="1"/>
</dbReference>
<dbReference type="Pfam" id="PF14559">
    <property type="entry name" value="TPR_19"/>
    <property type="match status" value="1"/>
</dbReference>
<feature type="chain" id="PRO_5045550606" description="Tetratricopeptide repeat protein" evidence="3">
    <location>
        <begin position="34"/>
        <end position="254"/>
    </location>
</feature>
<dbReference type="PANTHER" id="PTHR44858">
    <property type="entry name" value="TETRATRICOPEPTIDE REPEAT PROTEIN 6"/>
    <property type="match status" value="1"/>
</dbReference>
<reference evidence="5" key="1">
    <citation type="journal article" date="2019" name="Int. J. Syst. Evol. Microbiol.">
        <title>The Global Catalogue of Microorganisms (GCM) 10K type strain sequencing project: providing services to taxonomists for standard genome sequencing and annotation.</title>
        <authorList>
            <consortium name="The Broad Institute Genomics Platform"/>
            <consortium name="The Broad Institute Genome Sequencing Center for Infectious Disease"/>
            <person name="Wu L."/>
            <person name="Ma J."/>
        </authorList>
    </citation>
    <scope>NUCLEOTIDE SEQUENCE [LARGE SCALE GENOMIC DNA]</scope>
    <source>
        <strain evidence="5">KCTC 32998</strain>
    </source>
</reference>
<dbReference type="Proteomes" id="UP000646745">
    <property type="component" value="Unassembled WGS sequence"/>
</dbReference>
<dbReference type="PANTHER" id="PTHR44858:SF1">
    <property type="entry name" value="UDP-N-ACETYLGLUCOSAMINE--PEPTIDE N-ACETYLGLUCOSAMINYLTRANSFERASE SPINDLY-RELATED"/>
    <property type="match status" value="1"/>
</dbReference>
<dbReference type="SMART" id="SM00028">
    <property type="entry name" value="TPR"/>
    <property type="match status" value="4"/>
</dbReference>
<protein>
    <recommendedName>
        <fullName evidence="6">Tetratricopeptide repeat protein</fullName>
    </recommendedName>
</protein>
<comment type="caution">
    <text evidence="4">The sequence shown here is derived from an EMBL/GenBank/DDBJ whole genome shotgun (WGS) entry which is preliminary data.</text>
</comment>
<sequence length="254" mass="27529">MMQLPPFAVGFQCRVAILLILLLAPCAGSPADASPAGDVVPAGLASAPATSSEADTPSAANERRVERHVERANAALQAGRTQAAIDGYREALDLDSDYLPARVNLAMLYSRQGETERSQALLREGLANADTPRRDRGHLAYLLALSLAEQGEYETALDWLARDAEWRPEHARTFYNQALLLDRLGRQAAALDALYRGLRLTPESPDLLYAAVYLNATQGHVSEALAAMEALRRVAPDDPQLGRLEHQLKGQAVP</sequence>
<keyword evidence="3" id="KW-0732">Signal</keyword>
<dbReference type="InterPro" id="IPR050498">
    <property type="entry name" value="Ycf3"/>
</dbReference>
<dbReference type="Pfam" id="PF13432">
    <property type="entry name" value="TPR_16"/>
    <property type="match status" value="1"/>
</dbReference>
<evidence type="ECO:0000256" key="3">
    <source>
        <dbReference type="SAM" id="SignalP"/>
    </source>
</evidence>
<evidence type="ECO:0000313" key="5">
    <source>
        <dbReference type="Proteomes" id="UP000646745"/>
    </source>
</evidence>
<keyword evidence="1" id="KW-0677">Repeat</keyword>
<keyword evidence="2" id="KW-0802">TPR repeat</keyword>